<reference evidence="2" key="1">
    <citation type="journal article" date="2019" name="Int. J. Syst. Evol. Microbiol.">
        <title>The Global Catalogue of Microorganisms (GCM) 10K type strain sequencing project: providing services to taxonomists for standard genome sequencing and annotation.</title>
        <authorList>
            <consortium name="The Broad Institute Genomics Platform"/>
            <consortium name="The Broad Institute Genome Sequencing Center for Infectious Disease"/>
            <person name="Wu L."/>
            <person name="Ma J."/>
        </authorList>
    </citation>
    <scope>NUCLEOTIDE SEQUENCE [LARGE SCALE GENOMIC DNA]</scope>
    <source>
        <strain evidence="2">CGMCC 1.16455</strain>
    </source>
</reference>
<accession>A0ABW0FEU1</accession>
<gene>
    <name evidence="1" type="ORF">ACFPK8_06565</name>
</gene>
<proteinExistence type="predicted"/>
<dbReference type="GeneID" id="303297667"/>
<protein>
    <recommendedName>
        <fullName evidence="3">RES domain-containing protein</fullName>
    </recommendedName>
</protein>
<dbReference type="EMBL" id="JBHSLN010000020">
    <property type="protein sequence ID" value="MFC5297169.1"/>
    <property type="molecule type" value="Genomic_DNA"/>
</dbReference>
<dbReference type="Proteomes" id="UP001595937">
    <property type="component" value="Unassembled WGS sequence"/>
</dbReference>
<sequence length="264" mass="29243">MPAPDERICSRTGLALVASPVSALRIARESYGPLDPVARASNSGPEAWSRYDTPGRTIYACADRVTAYMELLAPYRTDVSRERRALQPIADALGKNLDELWRDIVAEWDETGSMKASWLPRTFREGRRVYALAFPAGSWIDNTATETITALEDLHEHPWPTADGELEEPLTLAHLTGDDRTLTTAIARVLRDEVTLDDGTRPLGVRFLSKHGHPATGTGLCWAYWMRDVDSGVPEPTTITHHASIGEHDPDLAAVQAYCRIRAR</sequence>
<evidence type="ECO:0008006" key="3">
    <source>
        <dbReference type="Google" id="ProtNLM"/>
    </source>
</evidence>
<name>A0ABW0FEU1_9MICO</name>
<evidence type="ECO:0000313" key="2">
    <source>
        <dbReference type="Proteomes" id="UP001595937"/>
    </source>
</evidence>
<organism evidence="1 2">
    <name type="scientific">Brachybacterium tyrofermentans</name>
    <dbReference type="NCBI Taxonomy" id="47848"/>
    <lineage>
        <taxon>Bacteria</taxon>
        <taxon>Bacillati</taxon>
        <taxon>Actinomycetota</taxon>
        <taxon>Actinomycetes</taxon>
        <taxon>Micrococcales</taxon>
        <taxon>Dermabacteraceae</taxon>
        <taxon>Brachybacterium</taxon>
    </lineage>
</organism>
<evidence type="ECO:0000313" key="1">
    <source>
        <dbReference type="EMBL" id="MFC5297169.1"/>
    </source>
</evidence>
<keyword evidence="2" id="KW-1185">Reference proteome</keyword>
<comment type="caution">
    <text evidence="1">The sequence shown here is derived from an EMBL/GenBank/DDBJ whole genome shotgun (WGS) entry which is preliminary data.</text>
</comment>
<dbReference type="RefSeq" id="WP_343924432.1">
    <property type="nucleotide sequence ID" value="NZ_BAAAIR010000038.1"/>
</dbReference>